<evidence type="ECO:0000313" key="2">
    <source>
        <dbReference type="EMBL" id="KAF7258741.1"/>
    </source>
</evidence>
<comment type="caution">
    <text evidence="2">The sequence shown here is derived from an EMBL/GenBank/DDBJ whole genome shotgun (WGS) entry which is preliminary data.</text>
</comment>
<accession>A0A8S9Z0Q0</accession>
<reference evidence="2" key="1">
    <citation type="submission" date="2019-07" db="EMBL/GenBank/DDBJ databases">
        <title>Annotation for the trematode Paragonimus miyazaki's.</title>
        <authorList>
            <person name="Choi Y.-J."/>
        </authorList>
    </citation>
    <scope>NUCLEOTIDE SEQUENCE</scope>
    <source>
        <strain evidence="2">Japan</strain>
    </source>
</reference>
<evidence type="ECO:0000256" key="1">
    <source>
        <dbReference type="SAM" id="SignalP"/>
    </source>
</evidence>
<organism evidence="2 3">
    <name type="scientific">Paragonimus skrjabini miyazakii</name>
    <dbReference type="NCBI Taxonomy" id="59628"/>
    <lineage>
        <taxon>Eukaryota</taxon>
        <taxon>Metazoa</taxon>
        <taxon>Spiralia</taxon>
        <taxon>Lophotrochozoa</taxon>
        <taxon>Platyhelminthes</taxon>
        <taxon>Trematoda</taxon>
        <taxon>Digenea</taxon>
        <taxon>Plagiorchiida</taxon>
        <taxon>Troglotremata</taxon>
        <taxon>Troglotrematidae</taxon>
        <taxon>Paragonimus</taxon>
    </lineage>
</organism>
<keyword evidence="1" id="KW-0732">Signal</keyword>
<dbReference type="EMBL" id="JTDE01001555">
    <property type="protein sequence ID" value="KAF7258741.1"/>
    <property type="molecule type" value="Genomic_DNA"/>
</dbReference>
<dbReference type="OrthoDB" id="10301477at2759"/>
<protein>
    <submittedName>
        <fullName evidence="2">Uncharacterized protein</fullName>
    </submittedName>
</protein>
<feature type="signal peptide" evidence="1">
    <location>
        <begin position="1"/>
        <end position="21"/>
    </location>
</feature>
<proteinExistence type="predicted"/>
<name>A0A8S9Z0Q0_9TREM</name>
<dbReference type="AlphaFoldDB" id="A0A8S9Z0Q0"/>
<sequence>MPAHMMFTLLVICVLFKVAHSFDSEAGFLVQPNKLNLIRPSFLSKEDLVNVTWYENGTLANLSHRAFGRDSDSLHGFDPCTIYDSVITAQTVENSALQFQASFRDVRKPRTPKITFTEDHMLLVDWTSDTICKPVNYSVRLDEHSGSVRTHIIPGQVTKTRFTNVVGCNAVDICITASYSSLMNETTCVFGFRPKKGKPSNVKIMSVGKTVNISWVLQDSCQPDSYQVYTRKGKQSVSFHLVSGTSSHLLIQSPPECPPCVILVGAAYPELYNTLSDPVRWLTGSGETVQHTTPKGTRQLSSWQYACQPTKTRKLTSESETISLRIHRYRSTVNQHILLPTRQLRCPVLYYRVTIQNERENSQTYFLLDRAKCLPLITNEEASYVVSVKIVTTEGQTFGSDNIRFQINKDGMFKRVRLYMDRVETMQKDPDIL</sequence>
<feature type="chain" id="PRO_5035739265" evidence="1">
    <location>
        <begin position="22"/>
        <end position="433"/>
    </location>
</feature>
<keyword evidence="3" id="KW-1185">Reference proteome</keyword>
<gene>
    <name evidence="2" type="ORF">EG68_05995</name>
</gene>
<dbReference type="Proteomes" id="UP000822476">
    <property type="component" value="Unassembled WGS sequence"/>
</dbReference>
<evidence type="ECO:0000313" key="3">
    <source>
        <dbReference type="Proteomes" id="UP000822476"/>
    </source>
</evidence>